<evidence type="ECO:0000313" key="2">
    <source>
        <dbReference type="EMBL" id="ONI00864.1"/>
    </source>
</evidence>
<dbReference type="Gramene" id="ONI00864">
    <property type="protein sequence ID" value="ONI00864"/>
    <property type="gene ID" value="PRUPE_6G108200"/>
</dbReference>
<reference evidence="2 3" key="1">
    <citation type="journal article" date="2013" name="Nat. Genet.">
        <title>The high-quality draft genome of peach (Prunus persica) identifies unique patterns of genetic diversity, domestication and genome evolution.</title>
        <authorList>
            <consortium name="International Peach Genome Initiative"/>
            <person name="Verde I."/>
            <person name="Abbott A.G."/>
            <person name="Scalabrin S."/>
            <person name="Jung S."/>
            <person name="Shu S."/>
            <person name="Marroni F."/>
            <person name="Zhebentyayeva T."/>
            <person name="Dettori M.T."/>
            <person name="Grimwood J."/>
            <person name="Cattonaro F."/>
            <person name="Zuccolo A."/>
            <person name="Rossini L."/>
            <person name="Jenkins J."/>
            <person name="Vendramin E."/>
            <person name="Meisel L.A."/>
            <person name="Decroocq V."/>
            <person name="Sosinski B."/>
            <person name="Prochnik S."/>
            <person name="Mitros T."/>
            <person name="Policriti A."/>
            <person name="Cipriani G."/>
            <person name="Dondini L."/>
            <person name="Ficklin S."/>
            <person name="Goodstein D.M."/>
            <person name="Xuan P."/>
            <person name="Del Fabbro C."/>
            <person name="Aramini V."/>
            <person name="Copetti D."/>
            <person name="Gonzalez S."/>
            <person name="Horner D.S."/>
            <person name="Falchi R."/>
            <person name="Lucas S."/>
            <person name="Mica E."/>
            <person name="Maldonado J."/>
            <person name="Lazzari B."/>
            <person name="Bielenberg D."/>
            <person name="Pirona R."/>
            <person name="Miculan M."/>
            <person name="Barakat A."/>
            <person name="Testolin R."/>
            <person name="Stella A."/>
            <person name="Tartarini S."/>
            <person name="Tonutti P."/>
            <person name="Arus P."/>
            <person name="Orellana A."/>
            <person name="Wells C."/>
            <person name="Main D."/>
            <person name="Vizzotto G."/>
            <person name="Silva H."/>
            <person name="Salamini F."/>
            <person name="Schmutz J."/>
            <person name="Morgante M."/>
            <person name="Rokhsar D.S."/>
        </authorList>
    </citation>
    <scope>NUCLEOTIDE SEQUENCE [LARGE SCALE GENOMIC DNA]</scope>
    <source>
        <strain evidence="3">cv. Nemared</strain>
    </source>
</reference>
<feature type="transmembrane region" description="Helical" evidence="1">
    <location>
        <begin position="46"/>
        <end position="64"/>
    </location>
</feature>
<keyword evidence="1" id="KW-0472">Membrane</keyword>
<name>A0A251NNG9_PRUPE</name>
<dbReference type="AlphaFoldDB" id="A0A251NNG9"/>
<sequence length="72" mass="8109">MNTNLNQVSLLIGLCSCKYDLGKRERLQSVMPAKLLSIGCDVGLELQLTGLSLCYIFCVFNFLTKKRFVSFL</sequence>
<keyword evidence="1" id="KW-1133">Transmembrane helix</keyword>
<evidence type="ECO:0000313" key="3">
    <source>
        <dbReference type="Proteomes" id="UP000006882"/>
    </source>
</evidence>
<dbReference type="EMBL" id="CM007656">
    <property type="protein sequence ID" value="ONI00864.1"/>
    <property type="molecule type" value="Genomic_DNA"/>
</dbReference>
<accession>A0A251NNG9</accession>
<keyword evidence="1" id="KW-0812">Transmembrane</keyword>
<protein>
    <submittedName>
        <fullName evidence="2">Uncharacterized protein</fullName>
    </submittedName>
</protein>
<proteinExistence type="predicted"/>
<dbReference type="Proteomes" id="UP000006882">
    <property type="component" value="Chromosome G6"/>
</dbReference>
<organism evidence="2 3">
    <name type="scientific">Prunus persica</name>
    <name type="common">Peach</name>
    <name type="synonym">Amygdalus persica</name>
    <dbReference type="NCBI Taxonomy" id="3760"/>
    <lineage>
        <taxon>Eukaryota</taxon>
        <taxon>Viridiplantae</taxon>
        <taxon>Streptophyta</taxon>
        <taxon>Embryophyta</taxon>
        <taxon>Tracheophyta</taxon>
        <taxon>Spermatophyta</taxon>
        <taxon>Magnoliopsida</taxon>
        <taxon>eudicotyledons</taxon>
        <taxon>Gunneridae</taxon>
        <taxon>Pentapetalae</taxon>
        <taxon>rosids</taxon>
        <taxon>fabids</taxon>
        <taxon>Rosales</taxon>
        <taxon>Rosaceae</taxon>
        <taxon>Amygdaloideae</taxon>
        <taxon>Amygdaleae</taxon>
        <taxon>Prunus</taxon>
    </lineage>
</organism>
<keyword evidence="3" id="KW-1185">Reference proteome</keyword>
<evidence type="ECO:0000256" key="1">
    <source>
        <dbReference type="SAM" id="Phobius"/>
    </source>
</evidence>
<gene>
    <name evidence="2" type="ORF">PRUPE_6G108200</name>
</gene>